<protein>
    <recommendedName>
        <fullName evidence="2">histidine kinase</fullName>
        <ecNumber evidence="2">2.7.13.3</ecNumber>
    </recommendedName>
</protein>
<dbReference type="EMBL" id="JANIBC010000008">
    <property type="protein sequence ID" value="MCQ8185858.1"/>
    <property type="molecule type" value="Genomic_DNA"/>
</dbReference>
<organism evidence="11 12">
    <name type="scientific">Parvularcula maris</name>
    <dbReference type="NCBI Taxonomy" id="2965077"/>
    <lineage>
        <taxon>Bacteria</taxon>
        <taxon>Pseudomonadati</taxon>
        <taxon>Pseudomonadota</taxon>
        <taxon>Alphaproteobacteria</taxon>
        <taxon>Parvularculales</taxon>
        <taxon>Parvularculaceae</taxon>
        <taxon>Parvularcula</taxon>
    </lineage>
</organism>
<evidence type="ECO:0000256" key="4">
    <source>
        <dbReference type="ARBA" id="ARBA00022679"/>
    </source>
</evidence>
<dbReference type="PANTHER" id="PTHR43102">
    <property type="entry name" value="SLR1143 PROTEIN"/>
    <property type="match status" value="1"/>
</dbReference>
<keyword evidence="3" id="KW-0597">Phosphoprotein</keyword>
<feature type="region of interest" description="Disordered" evidence="8">
    <location>
        <begin position="308"/>
        <end position="328"/>
    </location>
</feature>
<evidence type="ECO:0000313" key="11">
    <source>
        <dbReference type="EMBL" id="MCQ8185858.1"/>
    </source>
</evidence>
<comment type="caution">
    <text evidence="11">The sequence shown here is derived from an EMBL/GenBank/DDBJ whole genome shotgun (WGS) entry which is preliminary data.</text>
</comment>
<evidence type="ECO:0000256" key="5">
    <source>
        <dbReference type="ARBA" id="ARBA00022741"/>
    </source>
</evidence>
<comment type="catalytic activity">
    <reaction evidence="1">
        <text>ATP + protein L-histidine = ADP + protein N-phospho-L-histidine.</text>
        <dbReference type="EC" id="2.7.13.3"/>
    </reaction>
</comment>
<feature type="domain" description="GAF" evidence="9">
    <location>
        <begin position="26"/>
        <end position="169"/>
    </location>
</feature>
<dbReference type="InterPro" id="IPR003018">
    <property type="entry name" value="GAF"/>
</dbReference>
<evidence type="ECO:0000259" key="10">
    <source>
        <dbReference type="SMART" id="SM00911"/>
    </source>
</evidence>
<keyword evidence="7" id="KW-0067">ATP-binding</keyword>
<evidence type="ECO:0000313" key="12">
    <source>
        <dbReference type="Proteomes" id="UP001142610"/>
    </source>
</evidence>
<keyword evidence="5" id="KW-0547">Nucleotide-binding</keyword>
<evidence type="ECO:0000256" key="7">
    <source>
        <dbReference type="ARBA" id="ARBA00022840"/>
    </source>
</evidence>
<dbReference type="EC" id="2.7.13.3" evidence="2"/>
<keyword evidence="12" id="KW-1185">Reference proteome</keyword>
<dbReference type="InterPro" id="IPR036890">
    <property type="entry name" value="HATPase_C_sf"/>
</dbReference>
<evidence type="ECO:0000256" key="6">
    <source>
        <dbReference type="ARBA" id="ARBA00022777"/>
    </source>
</evidence>
<dbReference type="RefSeq" id="WP_256619749.1">
    <property type="nucleotide sequence ID" value="NZ_JANIBC010000008.1"/>
</dbReference>
<evidence type="ECO:0000256" key="1">
    <source>
        <dbReference type="ARBA" id="ARBA00000085"/>
    </source>
</evidence>
<accession>A0A9X2LA02</accession>
<feature type="compositionally biased region" description="Low complexity" evidence="8">
    <location>
        <begin position="318"/>
        <end position="328"/>
    </location>
</feature>
<gene>
    <name evidence="11" type="ORF">NOG11_10685</name>
</gene>
<dbReference type="Pfam" id="PF07536">
    <property type="entry name" value="HWE_HK"/>
    <property type="match status" value="1"/>
</dbReference>
<dbReference type="GO" id="GO:0004673">
    <property type="term" value="F:protein histidine kinase activity"/>
    <property type="evidence" value="ECO:0007669"/>
    <property type="project" value="UniProtKB-EC"/>
</dbReference>
<dbReference type="Pfam" id="PF01590">
    <property type="entry name" value="GAF"/>
    <property type="match status" value="1"/>
</dbReference>
<dbReference type="InterPro" id="IPR011102">
    <property type="entry name" value="Sig_transdc_His_kinase_HWE"/>
</dbReference>
<dbReference type="Gene3D" id="3.30.450.40">
    <property type="match status" value="1"/>
</dbReference>
<reference evidence="11" key="1">
    <citation type="submission" date="2022-07" db="EMBL/GenBank/DDBJ databases">
        <title>Parvularcula maris sp. nov., an algicidal bacterium isolated from seawater.</title>
        <authorList>
            <person name="Li F."/>
        </authorList>
    </citation>
    <scope>NUCLEOTIDE SEQUENCE</scope>
    <source>
        <strain evidence="11">BGMRC 0090</strain>
    </source>
</reference>
<keyword evidence="4" id="KW-0808">Transferase</keyword>
<dbReference type="SMART" id="SM00911">
    <property type="entry name" value="HWE_HK"/>
    <property type="match status" value="1"/>
</dbReference>
<sequence>MTEARPHPQEAARLAALQSYGILDTEADPAFDTITALAARICGTSIALVSLVDRERQWFKSRKGLGEPETGRDVALCAHAILLDEPLVIPDTLADPRFRDNPLCTEGPVRFYTGIPLVGSENLPLGTLCVIDPEPRPEGLGEEQLEELKLLAHQTVRLMELQRQAARQATALQESVHRTKNVLAVASAIATRTLSGERSLEEAKSVLIGRFQSLGHAQGHLLAASDRGASLHDLIASQMLAFFPEEDDRLSIEGPAVTISGEAAEAIGLALHELSTNATKYGALSVRTGTVTIGWHKNAEGLLLTWREEGGPSPSPSPGRRGFGSSVVGPMCGQKIGGPAVLTLPPTGAVWTAQIAEHHLRSPILG</sequence>
<evidence type="ECO:0000259" key="9">
    <source>
        <dbReference type="SMART" id="SM00065"/>
    </source>
</evidence>
<dbReference type="PANTHER" id="PTHR43102:SF2">
    <property type="entry name" value="GAF DOMAIN-CONTAINING PROTEIN"/>
    <property type="match status" value="1"/>
</dbReference>
<name>A0A9X2LA02_9PROT</name>
<evidence type="ECO:0000256" key="2">
    <source>
        <dbReference type="ARBA" id="ARBA00012438"/>
    </source>
</evidence>
<dbReference type="SMART" id="SM00065">
    <property type="entry name" value="GAF"/>
    <property type="match status" value="1"/>
</dbReference>
<dbReference type="Gene3D" id="3.30.565.10">
    <property type="entry name" value="Histidine kinase-like ATPase, C-terminal domain"/>
    <property type="match status" value="1"/>
</dbReference>
<dbReference type="SUPFAM" id="SSF55781">
    <property type="entry name" value="GAF domain-like"/>
    <property type="match status" value="1"/>
</dbReference>
<proteinExistence type="predicted"/>
<dbReference type="Proteomes" id="UP001142610">
    <property type="component" value="Unassembled WGS sequence"/>
</dbReference>
<keyword evidence="6" id="KW-0418">Kinase</keyword>
<dbReference type="AlphaFoldDB" id="A0A9X2LA02"/>
<dbReference type="GO" id="GO:0005524">
    <property type="term" value="F:ATP binding"/>
    <property type="evidence" value="ECO:0007669"/>
    <property type="project" value="UniProtKB-KW"/>
</dbReference>
<feature type="domain" description="Signal transduction histidine kinase HWE region" evidence="10">
    <location>
        <begin position="174"/>
        <end position="256"/>
    </location>
</feature>
<evidence type="ECO:0000256" key="3">
    <source>
        <dbReference type="ARBA" id="ARBA00022553"/>
    </source>
</evidence>
<evidence type="ECO:0000256" key="8">
    <source>
        <dbReference type="SAM" id="MobiDB-lite"/>
    </source>
</evidence>
<dbReference type="InterPro" id="IPR029016">
    <property type="entry name" value="GAF-like_dom_sf"/>
</dbReference>